<dbReference type="Pfam" id="PF01797">
    <property type="entry name" value="Y1_Tnp"/>
    <property type="match status" value="1"/>
</dbReference>
<dbReference type="Gene3D" id="3.30.70.1290">
    <property type="entry name" value="Transposase IS200-like"/>
    <property type="match status" value="1"/>
</dbReference>
<organism evidence="2 3">
    <name type="scientific">Mycobacterium innocens</name>
    <dbReference type="NCBI Taxonomy" id="2341083"/>
    <lineage>
        <taxon>Bacteria</taxon>
        <taxon>Bacillati</taxon>
        <taxon>Actinomycetota</taxon>
        <taxon>Actinomycetes</taxon>
        <taxon>Mycobacteriales</taxon>
        <taxon>Mycobacteriaceae</taxon>
        <taxon>Mycobacterium</taxon>
    </lineage>
</organism>
<dbReference type="GO" id="GO:0006313">
    <property type="term" value="P:DNA transposition"/>
    <property type="evidence" value="ECO:0007669"/>
    <property type="project" value="InterPro"/>
</dbReference>
<accession>A0A498QH22</accession>
<dbReference type="AlphaFoldDB" id="A0A498QH22"/>
<name>A0A498QH22_9MYCO</name>
<gene>
    <name evidence="2" type="ORF">LAUMK13_05680</name>
</gene>
<sequence length="66" mass="7853">MEQRLKEIIVEVITAKGVRLIEPETMPDHVHLLVHGDVFWDTRKVRRRELFFSVQIGRSGPDRRRC</sequence>
<evidence type="ECO:0000259" key="1">
    <source>
        <dbReference type="Pfam" id="PF01797"/>
    </source>
</evidence>
<reference evidence="2 3" key="1">
    <citation type="submission" date="2018-09" db="EMBL/GenBank/DDBJ databases">
        <authorList>
            <person name="Tagini F."/>
        </authorList>
    </citation>
    <scope>NUCLEOTIDE SEQUENCE [LARGE SCALE GENOMIC DNA]</scope>
    <source>
        <strain evidence="2 3">MK13</strain>
    </source>
</reference>
<keyword evidence="3" id="KW-1185">Reference proteome</keyword>
<dbReference type="EMBL" id="UPHQ01000316">
    <property type="protein sequence ID" value="VBA46535.1"/>
    <property type="molecule type" value="Genomic_DNA"/>
</dbReference>
<evidence type="ECO:0000313" key="2">
    <source>
        <dbReference type="EMBL" id="VBA46535.1"/>
    </source>
</evidence>
<dbReference type="GO" id="GO:0004803">
    <property type="term" value="F:transposase activity"/>
    <property type="evidence" value="ECO:0007669"/>
    <property type="project" value="InterPro"/>
</dbReference>
<dbReference type="GO" id="GO:0003677">
    <property type="term" value="F:DNA binding"/>
    <property type="evidence" value="ECO:0007669"/>
    <property type="project" value="InterPro"/>
</dbReference>
<dbReference type="SUPFAM" id="SSF143422">
    <property type="entry name" value="Transposase IS200-like"/>
    <property type="match status" value="1"/>
</dbReference>
<dbReference type="InterPro" id="IPR002686">
    <property type="entry name" value="Transposase_17"/>
</dbReference>
<feature type="domain" description="Transposase IS200-like" evidence="1">
    <location>
        <begin position="1"/>
        <end position="38"/>
    </location>
</feature>
<dbReference type="Proteomes" id="UP000267289">
    <property type="component" value="Unassembled WGS sequence"/>
</dbReference>
<protein>
    <recommendedName>
        <fullName evidence="1">Transposase IS200-like domain-containing protein</fullName>
    </recommendedName>
</protein>
<evidence type="ECO:0000313" key="3">
    <source>
        <dbReference type="Proteomes" id="UP000267289"/>
    </source>
</evidence>
<proteinExistence type="predicted"/>
<dbReference type="InterPro" id="IPR036515">
    <property type="entry name" value="Transposase_17_sf"/>
</dbReference>